<evidence type="ECO:0000259" key="2">
    <source>
        <dbReference type="Pfam" id="PF13870"/>
    </source>
</evidence>
<dbReference type="OrthoDB" id="10254794at2759"/>
<dbReference type="Proteomes" id="UP000007798">
    <property type="component" value="Unassembled WGS sequence"/>
</dbReference>
<feature type="region of interest" description="Disordered" evidence="1">
    <location>
        <begin position="666"/>
        <end position="715"/>
    </location>
</feature>
<dbReference type="InterPro" id="IPR025254">
    <property type="entry name" value="CCDC113/CCDC96_CC"/>
</dbReference>
<reference evidence="3 4" key="1">
    <citation type="journal article" date="2007" name="Nature">
        <title>Evolution of genes and genomes on the Drosophila phylogeny.</title>
        <authorList>
            <consortium name="Drosophila 12 Genomes Consortium"/>
            <person name="Clark A.G."/>
            <person name="Eisen M.B."/>
            <person name="Smith D.R."/>
            <person name="Bergman C.M."/>
            <person name="Oliver B."/>
            <person name="Markow T.A."/>
            <person name="Kaufman T.C."/>
            <person name="Kellis M."/>
            <person name="Gelbart W."/>
            <person name="Iyer V.N."/>
            <person name="Pollard D.A."/>
            <person name="Sackton T.B."/>
            <person name="Larracuente A.M."/>
            <person name="Singh N.D."/>
            <person name="Abad J.P."/>
            <person name="Abt D.N."/>
            <person name="Adryan B."/>
            <person name="Aguade M."/>
            <person name="Akashi H."/>
            <person name="Anderson W.W."/>
            <person name="Aquadro C.F."/>
            <person name="Ardell D.H."/>
            <person name="Arguello R."/>
            <person name="Artieri C.G."/>
            <person name="Barbash D.A."/>
            <person name="Barker D."/>
            <person name="Barsanti P."/>
            <person name="Batterham P."/>
            <person name="Batzoglou S."/>
            <person name="Begun D."/>
            <person name="Bhutkar A."/>
            <person name="Blanco E."/>
            <person name="Bosak S.A."/>
            <person name="Bradley R.K."/>
            <person name="Brand A.D."/>
            <person name="Brent M.R."/>
            <person name="Brooks A.N."/>
            <person name="Brown R.H."/>
            <person name="Butlin R.K."/>
            <person name="Caggese C."/>
            <person name="Calvi B.R."/>
            <person name="Bernardo de Carvalho A."/>
            <person name="Caspi A."/>
            <person name="Castrezana S."/>
            <person name="Celniker S.E."/>
            <person name="Chang J.L."/>
            <person name="Chapple C."/>
            <person name="Chatterji S."/>
            <person name="Chinwalla A."/>
            <person name="Civetta A."/>
            <person name="Clifton S.W."/>
            <person name="Comeron J.M."/>
            <person name="Costello J.C."/>
            <person name="Coyne J.A."/>
            <person name="Daub J."/>
            <person name="David R.G."/>
            <person name="Delcher A.L."/>
            <person name="Delehaunty K."/>
            <person name="Do C.B."/>
            <person name="Ebling H."/>
            <person name="Edwards K."/>
            <person name="Eickbush T."/>
            <person name="Evans J.D."/>
            <person name="Filipski A."/>
            <person name="Findeiss S."/>
            <person name="Freyhult E."/>
            <person name="Fulton L."/>
            <person name="Fulton R."/>
            <person name="Garcia A.C."/>
            <person name="Gardiner A."/>
            <person name="Garfield D.A."/>
            <person name="Garvin B.E."/>
            <person name="Gibson G."/>
            <person name="Gilbert D."/>
            <person name="Gnerre S."/>
            <person name="Godfrey J."/>
            <person name="Good R."/>
            <person name="Gotea V."/>
            <person name="Gravely B."/>
            <person name="Greenberg A.J."/>
            <person name="Griffiths-Jones S."/>
            <person name="Gross S."/>
            <person name="Guigo R."/>
            <person name="Gustafson E.A."/>
            <person name="Haerty W."/>
            <person name="Hahn M.W."/>
            <person name="Halligan D.L."/>
            <person name="Halpern A.L."/>
            <person name="Halter G.M."/>
            <person name="Han M.V."/>
            <person name="Heger A."/>
            <person name="Hillier L."/>
            <person name="Hinrichs A.S."/>
            <person name="Holmes I."/>
            <person name="Hoskins R.A."/>
            <person name="Hubisz M.J."/>
            <person name="Hultmark D."/>
            <person name="Huntley M.A."/>
            <person name="Jaffe D.B."/>
            <person name="Jagadeeshan S."/>
            <person name="Jeck W.R."/>
            <person name="Johnson J."/>
            <person name="Jones C.D."/>
            <person name="Jordan W.C."/>
            <person name="Karpen G.H."/>
            <person name="Kataoka E."/>
            <person name="Keightley P.D."/>
            <person name="Kheradpour P."/>
            <person name="Kirkness E.F."/>
            <person name="Koerich L.B."/>
            <person name="Kristiansen K."/>
            <person name="Kudrna D."/>
            <person name="Kulathinal R.J."/>
            <person name="Kumar S."/>
            <person name="Kwok R."/>
            <person name="Lander E."/>
            <person name="Langley C.H."/>
            <person name="Lapoint R."/>
            <person name="Lazzaro B.P."/>
            <person name="Lee S.J."/>
            <person name="Levesque L."/>
            <person name="Li R."/>
            <person name="Lin C.F."/>
            <person name="Lin M.F."/>
            <person name="Lindblad-Toh K."/>
            <person name="Llopart A."/>
            <person name="Long M."/>
            <person name="Low L."/>
            <person name="Lozovsky E."/>
            <person name="Lu J."/>
            <person name="Luo M."/>
            <person name="Machado C.A."/>
            <person name="Makalowski W."/>
            <person name="Marzo M."/>
            <person name="Matsuda M."/>
            <person name="Matzkin L."/>
            <person name="McAllister B."/>
            <person name="McBride C.S."/>
            <person name="McKernan B."/>
            <person name="McKernan K."/>
            <person name="Mendez-Lago M."/>
            <person name="Minx P."/>
            <person name="Mollenhauer M.U."/>
            <person name="Montooth K."/>
            <person name="Mount S.M."/>
            <person name="Mu X."/>
            <person name="Myers E."/>
            <person name="Negre B."/>
            <person name="Newfeld S."/>
            <person name="Nielsen R."/>
            <person name="Noor M.A."/>
            <person name="O'Grady P."/>
            <person name="Pachter L."/>
            <person name="Papaceit M."/>
            <person name="Parisi M.J."/>
            <person name="Parisi M."/>
            <person name="Parts L."/>
            <person name="Pedersen J.S."/>
            <person name="Pesole G."/>
            <person name="Phillippy A.M."/>
            <person name="Ponting C.P."/>
            <person name="Pop M."/>
            <person name="Porcelli D."/>
            <person name="Powell J.R."/>
            <person name="Prohaska S."/>
            <person name="Pruitt K."/>
            <person name="Puig M."/>
            <person name="Quesneville H."/>
            <person name="Ram K.R."/>
            <person name="Rand D."/>
            <person name="Rasmussen M.D."/>
            <person name="Reed L.K."/>
            <person name="Reenan R."/>
            <person name="Reily A."/>
            <person name="Remington K.A."/>
            <person name="Rieger T.T."/>
            <person name="Ritchie M.G."/>
            <person name="Robin C."/>
            <person name="Rogers Y.H."/>
            <person name="Rohde C."/>
            <person name="Rozas J."/>
            <person name="Rubenfield M.J."/>
            <person name="Ruiz A."/>
            <person name="Russo S."/>
            <person name="Salzberg S.L."/>
            <person name="Sanchez-Gracia A."/>
            <person name="Saranga D.J."/>
            <person name="Sato H."/>
            <person name="Schaeffer S.W."/>
            <person name="Schatz M.C."/>
            <person name="Schlenke T."/>
            <person name="Schwartz R."/>
            <person name="Segarra C."/>
            <person name="Singh R.S."/>
            <person name="Sirot L."/>
            <person name="Sirota M."/>
            <person name="Sisneros N.B."/>
            <person name="Smith C.D."/>
            <person name="Smith T.F."/>
            <person name="Spieth J."/>
            <person name="Stage D.E."/>
            <person name="Stark A."/>
            <person name="Stephan W."/>
            <person name="Strausberg R.L."/>
            <person name="Strempel S."/>
            <person name="Sturgill D."/>
            <person name="Sutton G."/>
            <person name="Sutton G.G."/>
            <person name="Tao W."/>
            <person name="Teichmann S."/>
            <person name="Tobari Y.N."/>
            <person name="Tomimura Y."/>
            <person name="Tsolas J.M."/>
            <person name="Valente V.L."/>
            <person name="Venter E."/>
            <person name="Venter J.C."/>
            <person name="Vicario S."/>
            <person name="Vieira F.G."/>
            <person name="Vilella A.J."/>
            <person name="Villasante A."/>
            <person name="Walenz B."/>
            <person name="Wang J."/>
            <person name="Wasserman M."/>
            <person name="Watts T."/>
            <person name="Wilson D."/>
            <person name="Wilson R.K."/>
            <person name="Wing R.A."/>
            <person name="Wolfner M.F."/>
            <person name="Wong A."/>
            <person name="Wong G.K."/>
            <person name="Wu C.I."/>
            <person name="Wu G."/>
            <person name="Yamamoto D."/>
            <person name="Yang H.P."/>
            <person name="Yang S.P."/>
            <person name="Yorke J.A."/>
            <person name="Yoshida K."/>
            <person name="Zdobnov E."/>
            <person name="Zhang P."/>
            <person name="Zhang Y."/>
            <person name="Zimin A.V."/>
            <person name="Baldwin J."/>
            <person name="Abdouelleil A."/>
            <person name="Abdulkadir J."/>
            <person name="Abebe A."/>
            <person name="Abera B."/>
            <person name="Abreu J."/>
            <person name="Acer S.C."/>
            <person name="Aftuck L."/>
            <person name="Alexander A."/>
            <person name="An P."/>
            <person name="Anderson E."/>
            <person name="Anderson S."/>
            <person name="Arachi H."/>
            <person name="Azer M."/>
            <person name="Bachantsang P."/>
            <person name="Barry A."/>
            <person name="Bayul T."/>
            <person name="Berlin A."/>
            <person name="Bessette D."/>
            <person name="Bloom T."/>
            <person name="Blye J."/>
            <person name="Boguslavskiy L."/>
            <person name="Bonnet C."/>
            <person name="Boukhgalter B."/>
            <person name="Bourzgui I."/>
            <person name="Brown A."/>
            <person name="Cahill P."/>
            <person name="Channer S."/>
            <person name="Cheshatsang Y."/>
            <person name="Chuda L."/>
            <person name="Citroen M."/>
            <person name="Collymore A."/>
            <person name="Cooke P."/>
            <person name="Costello M."/>
            <person name="D'Aco K."/>
            <person name="Daza R."/>
            <person name="De Haan G."/>
            <person name="DeGray S."/>
            <person name="DeMaso C."/>
            <person name="Dhargay N."/>
            <person name="Dooley K."/>
            <person name="Dooley E."/>
            <person name="Doricent M."/>
            <person name="Dorje P."/>
            <person name="Dorjee K."/>
            <person name="Dupes A."/>
            <person name="Elong R."/>
            <person name="Falk J."/>
            <person name="Farina A."/>
            <person name="Faro S."/>
            <person name="Ferguson D."/>
            <person name="Fisher S."/>
            <person name="Foley C.D."/>
            <person name="Franke A."/>
            <person name="Friedrich D."/>
            <person name="Gadbois L."/>
            <person name="Gearin G."/>
            <person name="Gearin C.R."/>
            <person name="Giannoukos G."/>
            <person name="Goode T."/>
            <person name="Graham J."/>
            <person name="Grandbois E."/>
            <person name="Grewal S."/>
            <person name="Gyaltsen K."/>
            <person name="Hafez N."/>
            <person name="Hagos B."/>
            <person name="Hall J."/>
            <person name="Henson C."/>
            <person name="Hollinger A."/>
            <person name="Honan T."/>
            <person name="Huard M.D."/>
            <person name="Hughes L."/>
            <person name="Hurhula B."/>
            <person name="Husby M.E."/>
            <person name="Kamat A."/>
            <person name="Kanga B."/>
            <person name="Kashin S."/>
            <person name="Khazanovich D."/>
            <person name="Kisner P."/>
            <person name="Lance K."/>
            <person name="Lara M."/>
            <person name="Lee W."/>
            <person name="Lennon N."/>
            <person name="Letendre F."/>
            <person name="LeVine R."/>
            <person name="Lipovsky A."/>
            <person name="Liu X."/>
            <person name="Liu J."/>
            <person name="Liu S."/>
            <person name="Lokyitsang T."/>
            <person name="Lokyitsang Y."/>
            <person name="Lubonja R."/>
            <person name="Lui A."/>
            <person name="MacDonald P."/>
            <person name="Magnisalis V."/>
            <person name="Maru K."/>
            <person name="Matthews C."/>
            <person name="McCusker W."/>
            <person name="McDonough S."/>
            <person name="Mehta T."/>
            <person name="Meldrim J."/>
            <person name="Meneus L."/>
            <person name="Mihai O."/>
            <person name="Mihalev A."/>
            <person name="Mihova T."/>
            <person name="Mittelman R."/>
            <person name="Mlenga V."/>
            <person name="Montmayeur A."/>
            <person name="Mulrain L."/>
            <person name="Navidi A."/>
            <person name="Naylor J."/>
            <person name="Negash T."/>
            <person name="Nguyen T."/>
            <person name="Nguyen N."/>
            <person name="Nicol R."/>
            <person name="Norbu C."/>
            <person name="Norbu N."/>
            <person name="Novod N."/>
            <person name="O'Neill B."/>
            <person name="Osman S."/>
            <person name="Markiewicz E."/>
            <person name="Oyono O.L."/>
            <person name="Patti C."/>
            <person name="Phunkhang P."/>
            <person name="Pierre F."/>
            <person name="Priest M."/>
            <person name="Raghuraman S."/>
            <person name="Rege F."/>
            <person name="Reyes R."/>
            <person name="Rise C."/>
            <person name="Rogov P."/>
            <person name="Ross K."/>
            <person name="Ryan E."/>
            <person name="Settipalli S."/>
            <person name="Shea T."/>
            <person name="Sherpa N."/>
            <person name="Shi L."/>
            <person name="Shih D."/>
            <person name="Sparrow T."/>
            <person name="Spaulding J."/>
            <person name="Stalker J."/>
            <person name="Stange-Thomann N."/>
            <person name="Stavropoulos S."/>
            <person name="Stone C."/>
            <person name="Strader C."/>
            <person name="Tesfaye S."/>
            <person name="Thomson T."/>
            <person name="Thoulutsang Y."/>
            <person name="Thoulutsang D."/>
            <person name="Topham K."/>
            <person name="Topping I."/>
            <person name="Tsamla T."/>
            <person name="Vassiliev H."/>
            <person name="Vo A."/>
            <person name="Wangchuk T."/>
            <person name="Wangdi T."/>
            <person name="Weiand M."/>
            <person name="Wilkinson J."/>
            <person name="Wilson A."/>
            <person name="Yadav S."/>
            <person name="Young G."/>
            <person name="Yu Q."/>
            <person name="Zembek L."/>
            <person name="Zhong D."/>
            <person name="Zimmer A."/>
            <person name="Zwirko Z."/>
            <person name="Jaffe D.B."/>
            <person name="Alvarez P."/>
            <person name="Brockman W."/>
            <person name="Butler J."/>
            <person name="Chin C."/>
            <person name="Gnerre S."/>
            <person name="Grabherr M."/>
            <person name="Kleber M."/>
            <person name="Mauceli E."/>
            <person name="MacCallum I."/>
        </authorList>
    </citation>
    <scope>NUCLEOTIDE SEQUENCE [LARGE SCALE GENOMIC DNA]</scope>
    <source>
        <strain evidence="4">Tucson 14030-0811.24</strain>
    </source>
</reference>
<evidence type="ECO:0000256" key="1">
    <source>
        <dbReference type="SAM" id="MobiDB-lite"/>
    </source>
</evidence>
<evidence type="ECO:0000313" key="3">
    <source>
        <dbReference type="EMBL" id="EDW75584.2"/>
    </source>
</evidence>
<feature type="compositionally biased region" description="Basic and acidic residues" evidence="1">
    <location>
        <begin position="671"/>
        <end position="682"/>
    </location>
</feature>
<dbReference type="Pfam" id="PF13870">
    <property type="entry name" value="CCDC113_CCDC96_CC"/>
    <property type="match status" value="1"/>
</dbReference>
<dbReference type="AlphaFoldDB" id="B4MTZ5"/>
<protein>
    <recommendedName>
        <fullName evidence="2">CCDC113/CCDC96 coiled-coil domain-containing protein</fullName>
    </recommendedName>
</protein>
<feature type="compositionally biased region" description="Acidic residues" evidence="1">
    <location>
        <begin position="781"/>
        <end position="806"/>
    </location>
</feature>
<feature type="compositionally biased region" description="Acidic residues" evidence="1">
    <location>
        <begin position="70"/>
        <end position="81"/>
    </location>
</feature>
<feature type="domain" description="CCDC113/CCDC96 coiled-coil" evidence="2">
    <location>
        <begin position="814"/>
        <end position="985"/>
    </location>
</feature>
<accession>B4MTZ5</accession>
<feature type="compositionally biased region" description="Basic and acidic residues" evidence="1">
    <location>
        <begin position="45"/>
        <end position="56"/>
    </location>
</feature>
<dbReference type="FunCoup" id="B4MTZ5">
    <property type="interactions" value="4"/>
</dbReference>
<keyword evidence="4" id="KW-1185">Reference proteome</keyword>
<dbReference type="STRING" id="7260.B4MTZ5"/>
<dbReference type="EMBL" id="CH963852">
    <property type="protein sequence ID" value="EDW75584.2"/>
    <property type="molecule type" value="Genomic_DNA"/>
</dbReference>
<feature type="region of interest" description="Disordered" evidence="1">
    <location>
        <begin position="45"/>
        <end position="82"/>
    </location>
</feature>
<dbReference type="HOGENOM" id="CLU_025228_0_0_1"/>
<evidence type="ECO:0000313" key="4">
    <source>
        <dbReference type="Proteomes" id="UP000007798"/>
    </source>
</evidence>
<gene>
    <name evidence="3" type="primary">Dwil\GK23739</name>
    <name evidence="3" type="ORF">Dwil_GK23739</name>
</gene>
<proteinExistence type="predicted"/>
<feature type="region of interest" description="Disordered" evidence="1">
    <location>
        <begin position="773"/>
        <end position="826"/>
    </location>
</feature>
<dbReference type="InParanoid" id="B4MTZ5"/>
<feature type="compositionally biased region" description="Acidic residues" evidence="1">
    <location>
        <begin position="814"/>
        <end position="826"/>
    </location>
</feature>
<sequence length="1005" mass="115052">MASENLNSVPSEVKIGASVAFKEIIKITLDNNQKKVGSTIIDFRVPQEESLNEKSPEVNLSSPGGKVPMDDDSATVETETDSELKKSISDLKTAINETHDEKNLMNDQSRPLTIEKFEKIEHEKRKQKKALKRLARQQFQLEVVNEDQLSSMDVSLIDENELAKASIVTYDDLFLLELESSSSISTSSSEGSDSEVSSIPFNGDFLKVFAKLPDIDEISSVTEEQTSVLDKDLSGKFVDPLTGETDTTTTNMDLDDTDLLEEDTHHYIENEDSEIELSDIVFPVEDKDFVPRIDMGRSTPQLRGIRSELNFLRNFEFSPVCSKSSSTLADQQQNRISSFDLVKHFIEKLINTVVVNETTKESMENLSVKLDKSKLMNELSEVWTTLNVEMIYNDNIQLKTVEYYRRIHQTWAVTPQPLKSELMDYRRYKYLLNILDHLRQKAASTKKRVMYTIDSIISELQSAQYFSNVTADKLEDRMRKTIAPLESKKMEQSLEADIKQMQDLRNQIGEERMKLLRQNDTLASSQRRLLDYDPIEPDCSMTQYINIQHDIFKLGKLLEESYVAQVSSITDEKTAENTSEQVQSQNELEASTLADAGVHTPLAGRSHDELISVNQNGEEASEATMDPGEDGSLSIDSEEFSDFLDQEAEEAEMLTIENLEKITKKNLKKQKQQEKPTKTQLREKKKQKRALKIGTLLADIPSDSEDESSISSDEDSRSDISVVSFKFNFLSKLGSLPRLSQISLDREEESLVASIRVTQDPEVIDPDLKGRFVNSLTGETESTETTETTEEIEEESAEFESEDSSSDFDLLSEREDEEPTLPEKQDEENFFFEEAERALEVANITENLTTNEFLSVERQVLLLSKRINERDDRFKVIQERCNNELKRGVYYQEKRNFDLSALAAKKEILDDLCAKKEELWKHLYELRMQHIQYINQKHELNLRAGILYKPALMLDFDKTVELVNEKRKIVDGLRTTFKKLQRRLSALSTNSSHFDLITGRKVWIR</sequence>
<organism evidence="3 4">
    <name type="scientific">Drosophila willistoni</name>
    <name type="common">Fruit fly</name>
    <dbReference type="NCBI Taxonomy" id="7260"/>
    <lineage>
        <taxon>Eukaryota</taxon>
        <taxon>Metazoa</taxon>
        <taxon>Ecdysozoa</taxon>
        <taxon>Arthropoda</taxon>
        <taxon>Hexapoda</taxon>
        <taxon>Insecta</taxon>
        <taxon>Pterygota</taxon>
        <taxon>Neoptera</taxon>
        <taxon>Endopterygota</taxon>
        <taxon>Diptera</taxon>
        <taxon>Brachycera</taxon>
        <taxon>Muscomorpha</taxon>
        <taxon>Ephydroidea</taxon>
        <taxon>Drosophilidae</taxon>
        <taxon>Drosophila</taxon>
        <taxon>Sophophora</taxon>
    </lineage>
</organism>
<name>B4MTZ5_DROWI</name>